<dbReference type="InterPro" id="IPR016461">
    <property type="entry name" value="COMT-like"/>
</dbReference>
<reference evidence="5 7" key="1">
    <citation type="submission" date="2018-02" db="EMBL/GenBank/DDBJ databases">
        <title>Fusarium culmorum secondary metabolites in fungal-bacterial-plant interactions.</title>
        <authorList>
            <person name="Schmidt R."/>
        </authorList>
    </citation>
    <scope>NUCLEOTIDE SEQUENCE [LARGE SCALE GENOMIC DNA]</scope>
    <source>
        <strain evidence="5 7">PV</strain>
    </source>
</reference>
<keyword evidence="2 5" id="KW-0808">Transferase</keyword>
<name>A0A2T4GII2_FUSCU</name>
<dbReference type="PANTHER" id="PTHR43712">
    <property type="entry name" value="PUTATIVE (AFU_ORTHOLOGUE AFUA_4G14580)-RELATED"/>
    <property type="match status" value="1"/>
</dbReference>
<accession>A0A2T4GII2</accession>
<proteinExistence type="predicted"/>
<reference evidence="6" key="2">
    <citation type="submission" date="2020-11" db="EMBL/GenBank/DDBJ databases">
        <title>The chromosome-scale genome resource for two endophytic Fusarium species: F. culmorum and F. pseudograminearum.</title>
        <authorList>
            <person name="Yuan Z."/>
        </authorList>
    </citation>
    <scope>NUCLEOTIDE SEQUENCE</scope>
    <source>
        <strain evidence="6">Class2-1B</strain>
    </source>
</reference>
<evidence type="ECO:0000313" key="6">
    <source>
        <dbReference type="EMBL" id="QPC68886.1"/>
    </source>
</evidence>
<dbReference type="Pfam" id="PF00891">
    <property type="entry name" value="Methyltransf_2"/>
    <property type="match status" value="1"/>
</dbReference>
<dbReference type="InterPro" id="IPR036388">
    <property type="entry name" value="WH-like_DNA-bd_sf"/>
</dbReference>
<dbReference type="InterPro" id="IPR036390">
    <property type="entry name" value="WH_DNA-bd_sf"/>
</dbReference>
<dbReference type="Proteomes" id="UP000241587">
    <property type="component" value="Unassembled WGS sequence"/>
</dbReference>
<dbReference type="EMBL" id="CP064750">
    <property type="protein sequence ID" value="QPC68886.1"/>
    <property type="molecule type" value="Genomic_DNA"/>
</dbReference>
<evidence type="ECO:0000256" key="2">
    <source>
        <dbReference type="ARBA" id="ARBA00022679"/>
    </source>
</evidence>
<dbReference type="Gene3D" id="3.40.50.150">
    <property type="entry name" value="Vaccinia Virus protein VP39"/>
    <property type="match status" value="1"/>
</dbReference>
<dbReference type="InterPro" id="IPR029063">
    <property type="entry name" value="SAM-dependent_MTases_sf"/>
</dbReference>
<dbReference type="Proteomes" id="UP000663297">
    <property type="component" value="Chromosome 4"/>
</dbReference>
<dbReference type="PANTHER" id="PTHR43712:SF17">
    <property type="entry name" value="O-METHYLTRANSFERASE"/>
    <property type="match status" value="1"/>
</dbReference>
<dbReference type="AlphaFoldDB" id="A0A2T4GII2"/>
<sequence>MGSLGASKSTPDGIAVMDVEKPCNLEAVPDLIKDVVSAADVLASGSPNARHELLIKLRALSLAIETPREIAMRHCWTMTTSIGALAFGVDSGLWRAMVSNGDRAQSVSELADQTGVDSVLLARIMRHLGAMGYVDETAQDEYQPTVFSKSLSIPTVGNGLIGLTCATGASPLKFHEFSRKSGWKNPTDTKNTSLMYAYDTDCDMFSWIQSQGYGSYFNDHMMGYHPTPWMVTGRFPVQEQLIDGAQKNPGAPFWVDIGGCLGQDLLDLQRHYPSIPGKLILQDLPPVIEQVKKIQQTSFTAMEHDFFTEQPVKGSRAYYLHSVLHDWPDSVCGKILGHITDAMERGYSKLLIHEHIVPLTNASWETTAKDILMMAMFSAGERSEVQWRDLLEAKAGLRITSIWQLDLPDEYLIECELP</sequence>
<dbReference type="OMA" id="NASWETT"/>
<protein>
    <submittedName>
        <fullName evidence="5">O-methyltransferase mpaG</fullName>
    </submittedName>
</protein>
<feature type="domain" description="O-methyltransferase C-terminal" evidence="4">
    <location>
        <begin position="254"/>
        <end position="393"/>
    </location>
</feature>
<evidence type="ECO:0000256" key="3">
    <source>
        <dbReference type="ARBA" id="ARBA00022691"/>
    </source>
</evidence>
<keyword evidence="7" id="KW-1185">Reference proteome</keyword>
<dbReference type="PROSITE" id="PS51683">
    <property type="entry name" value="SAM_OMT_II"/>
    <property type="match status" value="1"/>
</dbReference>
<dbReference type="SUPFAM" id="SSF46785">
    <property type="entry name" value="Winged helix' DNA-binding domain"/>
    <property type="match status" value="1"/>
</dbReference>
<keyword evidence="3" id="KW-0949">S-adenosyl-L-methionine</keyword>
<evidence type="ECO:0000256" key="1">
    <source>
        <dbReference type="ARBA" id="ARBA00022603"/>
    </source>
</evidence>
<dbReference type="EMBL" id="PVEM01000016">
    <property type="protein sequence ID" value="PTD03376.1"/>
    <property type="molecule type" value="Genomic_DNA"/>
</dbReference>
<organism evidence="5 7">
    <name type="scientific">Fusarium culmorum</name>
    <dbReference type="NCBI Taxonomy" id="5516"/>
    <lineage>
        <taxon>Eukaryota</taxon>
        <taxon>Fungi</taxon>
        <taxon>Dikarya</taxon>
        <taxon>Ascomycota</taxon>
        <taxon>Pezizomycotina</taxon>
        <taxon>Sordariomycetes</taxon>
        <taxon>Hypocreomycetidae</taxon>
        <taxon>Hypocreales</taxon>
        <taxon>Nectriaceae</taxon>
        <taxon>Fusarium</taxon>
    </lineage>
</organism>
<gene>
    <name evidence="5" type="ORF">FCULG_00009362</name>
    <name evidence="6" type="ORF">HYE67_011117</name>
</gene>
<evidence type="ECO:0000313" key="5">
    <source>
        <dbReference type="EMBL" id="PTD03376.1"/>
    </source>
</evidence>
<evidence type="ECO:0000259" key="4">
    <source>
        <dbReference type="Pfam" id="PF00891"/>
    </source>
</evidence>
<dbReference type="GO" id="GO:0008171">
    <property type="term" value="F:O-methyltransferase activity"/>
    <property type="evidence" value="ECO:0007669"/>
    <property type="project" value="InterPro"/>
</dbReference>
<dbReference type="SUPFAM" id="SSF53335">
    <property type="entry name" value="S-adenosyl-L-methionine-dependent methyltransferases"/>
    <property type="match status" value="1"/>
</dbReference>
<dbReference type="Gene3D" id="1.10.10.10">
    <property type="entry name" value="Winged helix-like DNA-binding domain superfamily/Winged helix DNA-binding domain"/>
    <property type="match status" value="1"/>
</dbReference>
<dbReference type="OrthoDB" id="3340390at2759"/>
<evidence type="ECO:0000313" key="7">
    <source>
        <dbReference type="Proteomes" id="UP000241587"/>
    </source>
</evidence>
<dbReference type="InterPro" id="IPR001077">
    <property type="entry name" value="COMT_C"/>
</dbReference>
<keyword evidence="1 5" id="KW-0489">Methyltransferase</keyword>
<dbReference type="GO" id="GO:0032259">
    <property type="term" value="P:methylation"/>
    <property type="evidence" value="ECO:0007669"/>
    <property type="project" value="UniProtKB-KW"/>
</dbReference>